<dbReference type="AlphaFoldDB" id="A0A8H6FYS9"/>
<evidence type="ECO:0000313" key="3">
    <source>
        <dbReference type="Proteomes" id="UP000578531"/>
    </source>
</evidence>
<proteinExistence type="predicted"/>
<feature type="region of interest" description="Disordered" evidence="1">
    <location>
        <begin position="45"/>
        <end position="67"/>
    </location>
</feature>
<organism evidence="2 3">
    <name type="scientific">Letharia columbiana</name>
    <dbReference type="NCBI Taxonomy" id="112416"/>
    <lineage>
        <taxon>Eukaryota</taxon>
        <taxon>Fungi</taxon>
        <taxon>Dikarya</taxon>
        <taxon>Ascomycota</taxon>
        <taxon>Pezizomycotina</taxon>
        <taxon>Lecanoromycetes</taxon>
        <taxon>OSLEUM clade</taxon>
        <taxon>Lecanoromycetidae</taxon>
        <taxon>Lecanorales</taxon>
        <taxon>Lecanorineae</taxon>
        <taxon>Parmeliaceae</taxon>
        <taxon>Letharia</taxon>
    </lineage>
</organism>
<protein>
    <submittedName>
        <fullName evidence="2">Uncharacterized protein</fullName>
    </submittedName>
</protein>
<gene>
    <name evidence="2" type="ORF">HO173_004732</name>
</gene>
<keyword evidence="3" id="KW-1185">Reference proteome</keyword>
<reference evidence="2 3" key="1">
    <citation type="journal article" date="2020" name="Genomics">
        <title>Complete, high-quality genomes from long-read metagenomic sequencing of two wolf lichen thalli reveals enigmatic genome architecture.</title>
        <authorList>
            <person name="McKenzie S.K."/>
            <person name="Walston R.F."/>
            <person name="Allen J.L."/>
        </authorList>
    </citation>
    <scope>NUCLEOTIDE SEQUENCE [LARGE SCALE GENOMIC DNA]</scope>
    <source>
        <strain evidence="2">WasteWater2</strain>
    </source>
</reference>
<dbReference type="Proteomes" id="UP000578531">
    <property type="component" value="Unassembled WGS sequence"/>
</dbReference>
<evidence type="ECO:0000313" key="2">
    <source>
        <dbReference type="EMBL" id="KAF6237263.1"/>
    </source>
</evidence>
<dbReference type="RefSeq" id="XP_037166591.1">
    <property type="nucleotide sequence ID" value="XM_037306653.1"/>
</dbReference>
<dbReference type="OrthoDB" id="5429185at2759"/>
<comment type="caution">
    <text evidence="2">The sequence shown here is derived from an EMBL/GenBank/DDBJ whole genome shotgun (WGS) entry which is preliminary data.</text>
</comment>
<feature type="compositionally biased region" description="Polar residues" evidence="1">
    <location>
        <begin position="111"/>
        <end position="153"/>
    </location>
</feature>
<dbReference type="EMBL" id="JACCJC010000015">
    <property type="protein sequence ID" value="KAF6237263.1"/>
    <property type="molecule type" value="Genomic_DNA"/>
</dbReference>
<feature type="region of interest" description="Disordered" evidence="1">
    <location>
        <begin position="92"/>
        <end position="153"/>
    </location>
</feature>
<accession>A0A8H6FYS9</accession>
<dbReference type="GeneID" id="59286396"/>
<sequence length="360" mass="40148">MAGTEELVDLSLFATSPTFDRHFAVPDAPGQQHDIQPDAHALRNFSRPLPRDYSSKPLPPLPRRRMCPTPRCPTPKRCDIESHCIINKIKRARSNDRPPTQNTDLLRRRNLTSPTPQVGFSAYQENTISQRRNPTSPAPQLTLSAPQSNSRSLNTASAMVWMPEEQMWLIAGEMQRDVISSHEPHPAPPAYTPTYIPRNCTRSEPSPTIRSHHDLTPPMTPVQVQLERLLEQQRREPLPQPPSILRDEERFSPLFQEAMNSVPMLDPAELAPPSLFSNPAGKDRPRTAGTPALRSQNSTAIDLRSRSLSVDSQAAHSRNISSSTNSFHSAVEDLYGDANSAPRSWIGLARKIARPASATR</sequence>
<name>A0A8H6FYS9_9LECA</name>
<evidence type="ECO:0000256" key="1">
    <source>
        <dbReference type="SAM" id="MobiDB-lite"/>
    </source>
</evidence>
<feature type="compositionally biased region" description="Polar residues" evidence="1">
    <location>
        <begin position="293"/>
        <end position="327"/>
    </location>
</feature>
<feature type="region of interest" description="Disordered" evidence="1">
    <location>
        <begin position="265"/>
        <end position="327"/>
    </location>
</feature>